<dbReference type="UniPathway" id="UPA00251">
    <property type="reaction ID" value="UER00318"/>
</dbReference>
<evidence type="ECO:0000313" key="15">
    <source>
        <dbReference type="EMBL" id="AFC99094.1"/>
    </source>
</evidence>
<keyword evidence="5" id="KW-0350">Heme biosynthesis</keyword>
<feature type="binding site" evidence="10">
    <location>
        <position position="313"/>
    </location>
    <ligand>
        <name>5-aminolevulinate</name>
        <dbReference type="ChEBI" id="CHEBI:356416"/>
        <label>2</label>
    </ligand>
</feature>
<dbReference type="PANTHER" id="PTHR11458:SF0">
    <property type="entry name" value="DELTA-AMINOLEVULINIC ACID DEHYDRATASE"/>
    <property type="match status" value="1"/>
</dbReference>
<dbReference type="PRINTS" id="PR00144">
    <property type="entry name" value="DALDHYDRTASE"/>
</dbReference>
<dbReference type="Pfam" id="PF00490">
    <property type="entry name" value="ALAD"/>
    <property type="match status" value="1"/>
</dbReference>
<feature type="binding site" evidence="11">
    <location>
        <position position="120"/>
    </location>
    <ligand>
        <name>Zn(2+)</name>
        <dbReference type="ChEBI" id="CHEBI:29105"/>
        <note>catalytic</note>
    </ligand>
</feature>
<dbReference type="OrthoDB" id="8493at2157"/>
<keyword evidence="12" id="KW-0460">Magnesium</keyword>
<evidence type="ECO:0000256" key="13">
    <source>
        <dbReference type="RuleBase" id="RU000515"/>
    </source>
</evidence>
<protein>
    <recommendedName>
        <fullName evidence="4 13">Delta-aminolevulinic acid dehydratase</fullName>
        <ecNumber evidence="3 13">4.2.1.24</ecNumber>
    </recommendedName>
</protein>
<keyword evidence="11" id="KW-0479">Metal-binding</keyword>
<comment type="pathway">
    <text evidence="1">Porphyrin-containing compound metabolism; protoporphyrin-IX biosynthesis; coproporphyrinogen-III from 5-aminolevulinate: step 1/4.</text>
</comment>
<evidence type="ECO:0000256" key="2">
    <source>
        <dbReference type="ARBA" id="ARBA00008055"/>
    </source>
</evidence>
<dbReference type="Gene3D" id="3.20.20.70">
    <property type="entry name" value="Aldolase class I"/>
    <property type="match status" value="1"/>
</dbReference>
<dbReference type="GO" id="GO:0006782">
    <property type="term" value="P:protoporphyrinogen IX biosynthetic process"/>
    <property type="evidence" value="ECO:0007669"/>
    <property type="project" value="UniProtKB-UniPathway"/>
</dbReference>
<keyword evidence="6 13" id="KW-0456">Lyase</keyword>
<evidence type="ECO:0000256" key="11">
    <source>
        <dbReference type="PIRSR" id="PIRSR001415-3"/>
    </source>
</evidence>
<dbReference type="PANTHER" id="PTHR11458">
    <property type="entry name" value="DELTA-AMINOLEVULINIC ACID DEHYDRATASE"/>
    <property type="match status" value="1"/>
</dbReference>
<dbReference type="FunFam" id="3.20.20.70:FF:000019">
    <property type="entry name" value="Delta-aminolevulinic acid dehydratase"/>
    <property type="match status" value="1"/>
</dbReference>
<evidence type="ECO:0000313" key="16">
    <source>
        <dbReference type="Proteomes" id="UP000005233"/>
    </source>
</evidence>
<feature type="active site" description="Schiff-base intermediate with substrate" evidence="9">
    <location>
        <position position="248"/>
    </location>
</feature>
<dbReference type="CDD" id="cd00384">
    <property type="entry name" value="ALAD_PBGS"/>
    <property type="match status" value="1"/>
</dbReference>
<dbReference type="InterPro" id="IPR001731">
    <property type="entry name" value="ALAD"/>
</dbReference>
<dbReference type="SUPFAM" id="SSF51569">
    <property type="entry name" value="Aldolase"/>
    <property type="match status" value="1"/>
</dbReference>
<dbReference type="InterPro" id="IPR030656">
    <property type="entry name" value="ALAD_AS"/>
</dbReference>
<feature type="binding site" evidence="10">
    <location>
        <position position="217"/>
    </location>
    <ligand>
        <name>5-aminolevulinate</name>
        <dbReference type="ChEBI" id="CHEBI:356416"/>
        <label>1</label>
    </ligand>
</feature>
<dbReference type="STRING" id="1041930.Mtc_0323"/>
<dbReference type="Proteomes" id="UP000005233">
    <property type="component" value="Chromosome"/>
</dbReference>
<evidence type="ECO:0000256" key="7">
    <source>
        <dbReference type="ARBA" id="ARBA00023244"/>
    </source>
</evidence>
<comment type="subunit">
    <text evidence="13">Homooctamer.</text>
</comment>
<sequence>MSYPVTRPRRLRRNRLLRDLVGEASLDVKDLIYPIFIDEAASGRRPVESMPGVERIPLSMVEEEADAVEALGIPAVLLFGIPARKDETGCCAYQEGNVIESAIKKIKARRRNLLIITDVCLCEYTTHGHCGPIKGDTVDNDATLDIIAKVAVNYARAGADIVAPSGMMDGMVHAIRSELDFNGLKDTAIMSYAAKYASAMYGPFREAAGSGYTGFDRSSYQMDSRNSDEAMREVALDIEEGADIIIVKPALSYLDVVYRVKKEFGVPVAAYSVSGEYAMVKAAASRGWLDEKKVALEMLLSMKRAGADMIITYFAKDIAQTL</sequence>
<feature type="binding site" evidence="10">
    <location>
        <position position="205"/>
    </location>
    <ligand>
        <name>5-aminolevulinate</name>
        <dbReference type="ChEBI" id="CHEBI:356416"/>
        <label>1</label>
    </ligand>
</feature>
<evidence type="ECO:0000256" key="10">
    <source>
        <dbReference type="PIRSR" id="PIRSR001415-2"/>
    </source>
</evidence>
<dbReference type="KEGG" id="mez:Mtc_0323"/>
<proteinExistence type="inferred from homology"/>
<comment type="catalytic activity">
    <reaction evidence="8 13">
        <text>2 5-aminolevulinate = porphobilinogen + 2 H2O + H(+)</text>
        <dbReference type="Rhea" id="RHEA:24064"/>
        <dbReference type="ChEBI" id="CHEBI:15377"/>
        <dbReference type="ChEBI" id="CHEBI:15378"/>
        <dbReference type="ChEBI" id="CHEBI:58126"/>
        <dbReference type="ChEBI" id="CHEBI:356416"/>
        <dbReference type="EC" id="4.2.1.24"/>
    </reaction>
</comment>
<feature type="binding site" evidence="11">
    <location>
        <position position="130"/>
    </location>
    <ligand>
        <name>Zn(2+)</name>
        <dbReference type="ChEBI" id="CHEBI:29105"/>
        <note>catalytic</note>
    </ligand>
</feature>
<dbReference type="EMBL" id="CP003243">
    <property type="protein sequence ID" value="AFC99094.1"/>
    <property type="molecule type" value="Genomic_DNA"/>
</dbReference>
<evidence type="ECO:0000256" key="4">
    <source>
        <dbReference type="ARBA" id="ARBA00020771"/>
    </source>
</evidence>
<evidence type="ECO:0000256" key="8">
    <source>
        <dbReference type="ARBA" id="ARBA00047651"/>
    </source>
</evidence>
<reference evidence="15 16" key="1">
    <citation type="journal article" date="2012" name="J. Bacteriol.">
        <title>Complete genome sequence of a thermophilic methanogen, Methanocella conradii HZ254, isolated from Chinese rice field soil.</title>
        <authorList>
            <person name="Lu Z."/>
            <person name="Lu Y."/>
        </authorList>
    </citation>
    <scope>NUCLEOTIDE SEQUENCE [LARGE SCALE GENOMIC DNA]</scope>
    <source>
        <strain evidence="16">DSM 24694 / JCM 17849 / CGMCC 1.5162 / HZ254</strain>
    </source>
</reference>
<evidence type="ECO:0000256" key="3">
    <source>
        <dbReference type="ARBA" id="ARBA00012053"/>
    </source>
</evidence>
<dbReference type="EC" id="4.2.1.24" evidence="3 13"/>
<dbReference type="HOGENOM" id="CLU_035731_0_0_2"/>
<dbReference type="GO" id="GO:0008270">
    <property type="term" value="F:zinc ion binding"/>
    <property type="evidence" value="ECO:0007669"/>
    <property type="project" value="TreeGrafter"/>
</dbReference>
<dbReference type="SMART" id="SM01004">
    <property type="entry name" value="ALAD"/>
    <property type="match status" value="1"/>
</dbReference>
<dbReference type="GO" id="GO:0005829">
    <property type="term" value="C:cytosol"/>
    <property type="evidence" value="ECO:0007669"/>
    <property type="project" value="TreeGrafter"/>
</dbReference>
<keyword evidence="7 13" id="KW-0627">Porphyrin biosynthesis</keyword>
<dbReference type="GeneID" id="11970204"/>
<dbReference type="InterPro" id="IPR013785">
    <property type="entry name" value="Aldolase_TIM"/>
</dbReference>
<comment type="similarity">
    <text evidence="2 14">Belongs to the ALAD family.</text>
</comment>
<evidence type="ECO:0000256" key="9">
    <source>
        <dbReference type="PIRSR" id="PIRSR001415-1"/>
    </source>
</evidence>
<gene>
    <name evidence="15" type="primary">hemB</name>
    <name evidence="15" type="ordered locus">Mtc_0323</name>
</gene>
<feature type="binding site" evidence="11">
    <location>
        <position position="122"/>
    </location>
    <ligand>
        <name>Zn(2+)</name>
        <dbReference type="ChEBI" id="CHEBI:29105"/>
        <note>catalytic</note>
    </ligand>
</feature>
<accession>H8IA28</accession>
<evidence type="ECO:0000256" key="6">
    <source>
        <dbReference type="ARBA" id="ARBA00023239"/>
    </source>
</evidence>
<dbReference type="GO" id="GO:0004655">
    <property type="term" value="F:porphobilinogen synthase activity"/>
    <property type="evidence" value="ECO:0007669"/>
    <property type="project" value="UniProtKB-EC"/>
</dbReference>
<feature type="binding site" evidence="10">
    <location>
        <position position="274"/>
    </location>
    <ligand>
        <name>5-aminolevulinate</name>
        <dbReference type="ChEBI" id="CHEBI:356416"/>
        <label>2</label>
    </ligand>
</feature>
<keyword evidence="11" id="KW-0862">Zinc</keyword>
<name>H8IA28_METCZ</name>
<evidence type="ECO:0000256" key="14">
    <source>
        <dbReference type="RuleBase" id="RU004161"/>
    </source>
</evidence>
<dbReference type="eggNOG" id="arCOG04300">
    <property type="taxonomic scope" value="Archaea"/>
</dbReference>
<organism evidence="15 16">
    <name type="scientific">Methanocella conradii (strain DSM 24694 / JCM 17849 / CGMCC 1.5162 / HZ254)</name>
    <dbReference type="NCBI Taxonomy" id="1041930"/>
    <lineage>
        <taxon>Archaea</taxon>
        <taxon>Methanobacteriati</taxon>
        <taxon>Methanobacteriota</taxon>
        <taxon>Stenosarchaea group</taxon>
        <taxon>Methanomicrobia</taxon>
        <taxon>Methanocellales</taxon>
        <taxon>Methanocellaceae</taxon>
        <taxon>Methanocella</taxon>
    </lineage>
</organism>
<dbReference type="PIRSF" id="PIRSF001415">
    <property type="entry name" value="Porphbilin_synth"/>
    <property type="match status" value="1"/>
</dbReference>
<dbReference type="PROSITE" id="PS00169">
    <property type="entry name" value="D_ALA_DEHYDRATASE"/>
    <property type="match status" value="1"/>
</dbReference>
<evidence type="ECO:0000256" key="12">
    <source>
        <dbReference type="PIRSR" id="PIRSR001415-5"/>
    </source>
</evidence>
<feature type="active site" description="Schiff-base intermediate with substrate" evidence="9">
    <location>
        <position position="195"/>
    </location>
</feature>
<keyword evidence="16" id="KW-1185">Reference proteome</keyword>
<evidence type="ECO:0000256" key="5">
    <source>
        <dbReference type="ARBA" id="ARBA00023133"/>
    </source>
</evidence>
<evidence type="ECO:0000256" key="1">
    <source>
        <dbReference type="ARBA" id="ARBA00004694"/>
    </source>
</evidence>
<dbReference type="RefSeq" id="WP_014404933.1">
    <property type="nucleotide sequence ID" value="NC_017034.1"/>
</dbReference>
<dbReference type="AlphaFoldDB" id="H8IA28"/>
<feature type="binding site" evidence="12">
    <location>
        <position position="233"/>
    </location>
    <ligand>
        <name>Mg(2+)</name>
        <dbReference type="ChEBI" id="CHEBI:18420"/>
    </ligand>
</feature>
<dbReference type="NCBIfam" id="NF006762">
    <property type="entry name" value="PRK09283.1"/>
    <property type="match status" value="1"/>
</dbReference>